<dbReference type="Gene3D" id="3.30.450.20">
    <property type="entry name" value="PAS domain"/>
    <property type="match status" value="1"/>
</dbReference>
<evidence type="ECO:0000256" key="2">
    <source>
        <dbReference type="ARBA" id="ARBA00022643"/>
    </source>
</evidence>
<evidence type="ECO:0000313" key="7">
    <source>
        <dbReference type="Proteomes" id="UP000186817"/>
    </source>
</evidence>
<keyword evidence="7" id="KW-1185">Reference proteome</keyword>
<keyword evidence="1" id="KW-0285">Flavoprotein</keyword>
<reference evidence="6 7" key="1">
    <citation type="submission" date="2016-02" db="EMBL/GenBank/DDBJ databases">
        <title>Genome analysis of coral dinoflagellate symbionts highlights evolutionary adaptations to a symbiotic lifestyle.</title>
        <authorList>
            <person name="Aranda M."/>
            <person name="Li Y."/>
            <person name="Liew Y.J."/>
            <person name="Baumgarten S."/>
            <person name="Simakov O."/>
            <person name="Wilson M."/>
            <person name="Piel J."/>
            <person name="Ashoor H."/>
            <person name="Bougouffa S."/>
            <person name="Bajic V.B."/>
            <person name="Ryu T."/>
            <person name="Ravasi T."/>
            <person name="Bayer T."/>
            <person name="Micklem G."/>
            <person name="Kim H."/>
            <person name="Bhak J."/>
            <person name="Lajeunesse T.C."/>
            <person name="Voolstra C.R."/>
        </authorList>
    </citation>
    <scope>NUCLEOTIDE SEQUENCE [LARGE SCALE GENOMIC DNA]</scope>
    <source>
        <strain evidence="6 7">CCMP2467</strain>
    </source>
</reference>
<keyword evidence="3" id="KW-0157">Chromophore</keyword>
<dbReference type="PANTHER" id="PTHR47429:SF2">
    <property type="entry name" value="PROTEIN TWIN LOV 1"/>
    <property type="match status" value="1"/>
</dbReference>
<protein>
    <submittedName>
        <fullName evidence="6">White collar 1 protein</fullName>
    </submittedName>
</protein>
<evidence type="ECO:0000256" key="1">
    <source>
        <dbReference type="ARBA" id="ARBA00022630"/>
    </source>
</evidence>
<dbReference type="PANTHER" id="PTHR47429">
    <property type="entry name" value="PROTEIN TWIN LOV 1"/>
    <property type="match status" value="1"/>
</dbReference>
<dbReference type="OrthoDB" id="447251at2759"/>
<dbReference type="SUPFAM" id="SSF55785">
    <property type="entry name" value="PYP-like sensor domain (PAS domain)"/>
    <property type="match status" value="1"/>
</dbReference>
<organism evidence="6 7">
    <name type="scientific">Symbiodinium microadriaticum</name>
    <name type="common">Dinoflagellate</name>
    <name type="synonym">Zooxanthella microadriatica</name>
    <dbReference type="NCBI Taxonomy" id="2951"/>
    <lineage>
        <taxon>Eukaryota</taxon>
        <taxon>Sar</taxon>
        <taxon>Alveolata</taxon>
        <taxon>Dinophyceae</taxon>
        <taxon>Suessiales</taxon>
        <taxon>Symbiodiniaceae</taxon>
        <taxon>Symbiodinium</taxon>
    </lineage>
</organism>
<dbReference type="GO" id="GO:0005634">
    <property type="term" value="C:nucleus"/>
    <property type="evidence" value="ECO:0007669"/>
    <property type="project" value="TreeGrafter"/>
</dbReference>
<dbReference type="PROSITE" id="PS50112">
    <property type="entry name" value="PAS"/>
    <property type="match status" value="1"/>
</dbReference>
<dbReference type="EMBL" id="LSRX01000028">
    <property type="protein sequence ID" value="OLQ13437.1"/>
    <property type="molecule type" value="Genomic_DNA"/>
</dbReference>
<dbReference type="InterPro" id="IPR035965">
    <property type="entry name" value="PAS-like_dom_sf"/>
</dbReference>
<sequence>MPAGLFRKLWHGQGASAEATAPEPPMLGDVRVSVRDVKRSAWEKVAEVTDHCLDDMSTMSTQTNRLHEVALVDELSTMAVTGSLIAESRASGSAPTWWLLPDPIYAMADAPVFTRQRTLIETVMESEFAETSDDELEPAKPTSRLVSFARQQSQHVDTILPSAVSPADIQQVIPAAMQAAMQECSFSVSIGDPRADDCPLVAVSDQFEDTILPSAVSPADIQQVIPAAMQAAMQECSFSVSIGDPRADDCPLVAVSDQFEALTGYSREEIIGKNCRFLSRNCPIGEQDHCALRDACLKGTPSCKIIVNRRKSGDLFLNLLDLRGITVARNVRTREELWFLVAIQADVTHLDNQELPKDHMDCIHEVASRLRSRLAQELSLMALAGSSALGCLQGKSEVLWVPVDEPRWIMGPPTPSCRRQASSDSHLQSIMERVRQTSSRQVSNSSRQISTSRQASQGRPTCTEMSEDLPAVAGARKEGKLRLRATAQATMQTWLEFMFVSRGAFWVLLGGASSLVCLELCRQTSWLSHRFTLGRCSR</sequence>
<feature type="compositionally biased region" description="Polar residues" evidence="4">
    <location>
        <begin position="436"/>
        <end position="464"/>
    </location>
</feature>
<comment type="caution">
    <text evidence="6">The sequence shown here is derived from an EMBL/GenBank/DDBJ whole genome shotgun (WGS) entry which is preliminary data.</text>
</comment>
<feature type="region of interest" description="Disordered" evidence="4">
    <location>
        <begin position="433"/>
        <end position="465"/>
    </location>
</feature>
<dbReference type="Proteomes" id="UP000186817">
    <property type="component" value="Unassembled WGS sequence"/>
</dbReference>
<feature type="domain" description="PAS" evidence="5">
    <location>
        <begin position="252"/>
        <end position="274"/>
    </location>
</feature>
<dbReference type="InterPro" id="IPR000014">
    <property type="entry name" value="PAS"/>
</dbReference>
<accession>A0A1Q9F1A8</accession>
<dbReference type="Pfam" id="PF13426">
    <property type="entry name" value="PAS_9"/>
    <property type="match status" value="1"/>
</dbReference>
<proteinExistence type="predicted"/>
<name>A0A1Q9F1A8_SYMMI</name>
<keyword evidence="2" id="KW-0288">FMN</keyword>
<gene>
    <name evidence="6" type="primary">wc-1</name>
    <name evidence="6" type="ORF">AK812_SmicGene2575</name>
</gene>
<dbReference type="AlphaFoldDB" id="A0A1Q9F1A8"/>
<evidence type="ECO:0000256" key="4">
    <source>
        <dbReference type="SAM" id="MobiDB-lite"/>
    </source>
</evidence>
<evidence type="ECO:0000259" key="5">
    <source>
        <dbReference type="PROSITE" id="PS50112"/>
    </source>
</evidence>
<evidence type="ECO:0000256" key="3">
    <source>
        <dbReference type="ARBA" id="ARBA00022991"/>
    </source>
</evidence>
<evidence type="ECO:0000313" key="6">
    <source>
        <dbReference type="EMBL" id="OLQ13437.1"/>
    </source>
</evidence>